<feature type="region of interest" description="Disordered" evidence="1">
    <location>
        <begin position="1"/>
        <end position="60"/>
    </location>
</feature>
<organism evidence="2 3">
    <name type="scientific">Parelaphostrongylus tenuis</name>
    <name type="common">Meningeal worm</name>
    <dbReference type="NCBI Taxonomy" id="148309"/>
    <lineage>
        <taxon>Eukaryota</taxon>
        <taxon>Metazoa</taxon>
        <taxon>Ecdysozoa</taxon>
        <taxon>Nematoda</taxon>
        <taxon>Chromadorea</taxon>
        <taxon>Rhabditida</taxon>
        <taxon>Rhabditina</taxon>
        <taxon>Rhabditomorpha</taxon>
        <taxon>Strongyloidea</taxon>
        <taxon>Metastrongylidae</taxon>
        <taxon>Parelaphostrongylus</taxon>
    </lineage>
</organism>
<accession>A0AAD5QRY2</accession>
<evidence type="ECO:0000313" key="2">
    <source>
        <dbReference type="EMBL" id="KAJ1356726.1"/>
    </source>
</evidence>
<reference evidence="2" key="1">
    <citation type="submission" date="2021-06" db="EMBL/GenBank/DDBJ databases">
        <title>Parelaphostrongylus tenuis whole genome reference sequence.</title>
        <authorList>
            <person name="Garwood T.J."/>
            <person name="Larsen P.A."/>
            <person name="Fountain-Jones N.M."/>
            <person name="Garbe J.R."/>
            <person name="Macchietto M.G."/>
            <person name="Kania S.A."/>
            <person name="Gerhold R.W."/>
            <person name="Richards J.E."/>
            <person name="Wolf T.M."/>
        </authorList>
    </citation>
    <scope>NUCLEOTIDE SEQUENCE</scope>
    <source>
        <strain evidence="2">MNPRO001-30</strain>
        <tissue evidence="2">Meninges</tissue>
    </source>
</reference>
<keyword evidence="3" id="KW-1185">Reference proteome</keyword>
<proteinExistence type="predicted"/>
<dbReference type="AlphaFoldDB" id="A0AAD5QRY2"/>
<dbReference type="Proteomes" id="UP001196413">
    <property type="component" value="Unassembled WGS sequence"/>
</dbReference>
<protein>
    <submittedName>
        <fullName evidence="2">Uncharacterized protein</fullName>
    </submittedName>
</protein>
<comment type="caution">
    <text evidence="2">The sequence shown here is derived from an EMBL/GenBank/DDBJ whole genome shotgun (WGS) entry which is preliminary data.</text>
</comment>
<dbReference type="EMBL" id="JAHQIW010002869">
    <property type="protein sequence ID" value="KAJ1356726.1"/>
    <property type="molecule type" value="Genomic_DNA"/>
</dbReference>
<evidence type="ECO:0000256" key="1">
    <source>
        <dbReference type="SAM" id="MobiDB-lite"/>
    </source>
</evidence>
<feature type="compositionally biased region" description="Pro residues" evidence="1">
    <location>
        <begin position="7"/>
        <end position="33"/>
    </location>
</feature>
<feature type="compositionally biased region" description="Pro residues" evidence="1">
    <location>
        <begin position="43"/>
        <end position="58"/>
    </location>
</feature>
<name>A0AAD5QRY2_PARTN</name>
<gene>
    <name evidence="2" type="ORF">KIN20_014470</name>
</gene>
<sequence>MTEQKPAPMPPVPSLSPSPPQPVHPPTPQPQLTPDPVQQYPSPQDPAPPPALSPPPPLVDAAMLNDPFFACPKPELEAEKKRRFAVKS</sequence>
<evidence type="ECO:0000313" key="3">
    <source>
        <dbReference type="Proteomes" id="UP001196413"/>
    </source>
</evidence>